<dbReference type="SUPFAM" id="SSF51110">
    <property type="entry name" value="alpha-D-mannose-specific plant lectins"/>
    <property type="match status" value="1"/>
</dbReference>
<proteinExistence type="predicted"/>
<evidence type="ECO:0000256" key="1">
    <source>
        <dbReference type="ARBA" id="ARBA00022729"/>
    </source>
</evidence>
<keyword evidence="2" id="KW-1015">Disulfide bond</keyword>
<evidence type="ECO:0000259" key="4">
    <source>
        <dbReference type="Pfam" id="PF01453"/>
    </source>
</evidence>
<sequence length="245" mass="26902">MLTPLHVLNDPLLFLADKNHQQKKSCGEPFGFILSGKSPVPGSSADLHDVRNRSIPNFRSSPSFIPGSRNPTSFFSVCAEAYFIKFLERRDVIISQRSQGISSCLQAKNVSGELPLRLGDHRGGHTALDFKVNSSRGNPINGSSGFLFFKKHGNLFLYGDSHQRFPVLLENCSLGDTCEAQLLDSGNLVLVQDRSKGIVWKSCFGEGISVSLLSIKTTANIDGLFMAFSSTHSRPIRMHFKASRG</sequence>
<dbReference type="Gene3D" id="2.90.10.10">
    <property type="entry name" value="Bulb-type lectin domain"/>
    <property type="match status" value="1"/>
</dbReference>
<name>A0A6N2MWZ0_SALVM</name>
<dbReference type="EMBL" id="CAADRP010002018">
    <property type="protein sequence ID" value="VFU59048.1"/>
    <property type="molecule type" value="Genomic_DNA"/>
</dbReference>
<evidence type="ECO:0000256" key="3">
    <source>
        <dbReference type="ARBA" id="ARBA00023180"/>
    </source>
</evidence>
<dbReference type="Pfam" id="PF01453">
    <property type="entry name" value="B_lectin"/>
    <property type="match status" value="1"/>
</dbReference>
<dbReference type="InterPro" id="IPR036426">
    <property type="entry name" value="Bulb-type_lectin_dom_sf"/>
</dbReference>
<dbReference type="AlphaFoldDB" id="A0A6N2MWZ0"/>
<keyword evidence="1" id="KW-0732">Signal</keyword>
<accession>A0A6N2MWZ0</accession>
<keyword evidence="3" id="KW-0325">Glycoprotein</keyword>
<dbReference type="InterPro" id="IPR001480">
    <property type="entry name" value="Bulb-type_lectin_dom"/>
</dbReference>
<evidence type="ECO:0000313" key="5">
    <source>
        <dbReference type="EMBL" id="VFU59048.1"/>
    </source>
</evidence>
<evidence type="ECO:0000256" key="2">
    <source>
        <dbReference type="ARBA" id="ARBA00023157"/>
    </source>
</evidence>
<reference evidence="5" key="1">
    <citation type="submission" date="2019-03" db="EMBL/GenBank/DDBJ databases">
        <authorList>
            <person name="Mank J."/>
            <person name="Almeida P."/>
        </authorList>
    </citation>
    <scope>NUCLEOTIDE SEQUENCE</scope>
    <source>
        <strain evidence="5">78183</strain>
    </source>
</reference>
<protein>
    <recommendedName>
        <fullName evidence="4">Bulb-type lectin domain-containing protein</fullName>
    </recommendedName>
</protein>
<gene>
    <name evidence="5" type="ORF">SVIM_LOCUS432880</name>
</gene>
<feature type="domain" description="Bulb-type lectin" evidence="4">
    <location>
        <begin position="136"/>
        <end position="202"/>
    </location>
</feature>
<organism evidence="5">
    <name type="scientific">Salix viminalis</name>
    <name type="common">Common osier</name>
    <name type="synonym">Basket willow</name>
    <dbReference type="NCBI Taxonomy" id="40686"/>
    <lineage>
        <taxon>Eukaryota</taxon>
        <taxon>Viridiplantae</taxon>
        <taxon>Streptophyta</taxon>
        <taxon>Embryophyta</taxon>
        <taxon>Tracheophyta</taxon>
        <taxon>Spermatophyta</taxon>
        <taxon>Magnoliopsida</taxon>
        <taxon>eudicotyledons</taxon>
        <taxon>Gunneridae</taxon>
        <taxon>Pentapetalae</taxon>
        <taxon>rosids</taxon>
        <taxon>fabids</taxon>
        <taxon>Malpighiales</taxon>
        <taxon>Salicaceae</taxon>
        <taxon>Saliceae</taxon>
        <taxon>Salix</taxon>
    </lineage>
</organism>